<evidence type="ECO:0000313" key="11">
    <source>
        <dbReference type="EMBL" id="MCP2371312.1"/>
    </source>
</evidence>
<evidence type="ECO:0000256" key="1">
    <source>
        <dbReference type="ARBA" id="ARBA00004429"/>
    </source>
</evidence>
<name>A0A9X2H5T0_9MICO</name>
<dbReference type="RefSeq" id="WP_156999480.1">
    <property type="nucleotide sequence ID" value="NZ_BAAANU010000015.1"/>
</dbReference>
<gene>
    <name evidence="11" type="ORF">BJ978_001988</name>
</gene>
<keyword evidence="4 9" id="KW-1003">Cell membrane</keyword>
<proteinExistence type="inferred from homology"/>
<keyword evidence="12" id="KW-1185">Reference proteome</keyword>
<feature type="transmembrane region" description="Helical" evidence="9">
    <location>
        <begin position="221"/>
        <end position="244"/>
    </location>
</feature>
<dbReference type="GO" id="GO:0005886">
    <property type="term" value="C:plasma membrane"/>
    <property type="evidence" value="ECO:0007669"/>
    <property type="project" value="UniProtKB-SubCell"/>
</dbReference>
<accession>A0A9X2H5T0</accession>
<dbReference type="PROSITE" id="PS51012">
    <property type="entry name" value="ABC_TM2"/>
    <property type="match status" value="1"/>
</dbReference>
<sequence length="290" mass="32463">MTSPAPAEVEHGFSTPGSGRGILDVFGYRYLLRLLVRKGTQTRYHGSVLGWIWSYVKPAAQFLIYYLVLGVLLNFTRGIENFAIYLFSGIVVVNVFNEAFSNATKSIVNNKALVKKIYLPRELFPIADVFIAFVHFLPQLAILMIAVLATGWAPTAVQIAGVFFALLIVLTMALALGLLFGAINVTFRDAQNLVEIMLMFTTWLSPVLYSFTVVRDKAPEWLFNLYMMNPLTSAVELFHSAFWLPTTVNPVERPPHLWEFGAIGLVIAIVLLLVGQLVFRKLEGRFAQDL</sequence>
<dbReference type="PANTHER" id="PTHR30413">
    <property type="entry name" value="INNER MEMBRANE TRANSPORT PERMEASE"/>
    <property type="match status" value="1"/>
</dbReference>
<evidence type="ECO:0000256" key="8">
    <source>
        <dbReference type="ARBA" id="ARBA00023136"/>
    </source>
</evidence>
<dbReference type="Proteomes" id="UP001139722">
    <property type="component" value="Unassembled WGS sequence"/>
</dbReference>
<keyword evidence="3 9" id="KW-0813">Transport</keyword>
<comment type="subcellular location">
    <subcellularLocation>
        <location evidence="1">Cell inner membrane</location>
        <topology evidence="1">Multi-pass membrane protein</topology>
    </subcellularLocation>
    <subcellularLocation>
        <location evidence="9">Cell membrane</location>
        <topology evidence="9">Multi-pass membrane protein</topology>
    </subcellularLocation>
</comment>
<reference evidence="11" key="1">
    <citation type="submission" date="2022-06" db="EMBL/GenBank/DDBJ databases">
        <title>Sequencing the genomes of 1000 actinobacteria strains.</title>
        <authorList>
            <person name="Klenk H.-P."/>
        </authorList>
    </citation>
    <scope>NUCLEOTIDE SEQUENCE</scope>
    <source>
        <strain evidence="11">DSM 22016</strain>
    </source>
</reference>
<dbReference type="GO" id="GO:0140359">
    <property type="term" value="F:ABC-type transporter activity"/>
    <property type="evidence" value="ECO:0007669"/>
    <property type="project" value="InterPro"/>
</dbReference>
<evidence type="ECO:0000256" key="5">
    <source>
        <dbReference type="ARBA" id="ARBA00022519"/>
    </source>
</evidence>
<feature type="transmembrane region" description="Helical" evidence="9">
    <location>
        <begin position="193"/>
        <end position="214"/>
    </location>
</feature>
<evidence type="ECO:0000256" key="9">
    <source>
        <dbReference type="RuleBase" id="RU361157"/>
    </source>
</evidence>
<dbReference type="OrthoDB" id="9789409at2"/>
<feature type="domain" description="ABC transmembrane type-2" evidence="10">
    <location>
        <begin position="49"/>
        <end position="282"/>
    </location>
</feature>
<dbReference type="InterPro" id="IPR013525">
    <property type="entry name" value="ABC2_TM"/>
</dbReference>
<organism evidence="11 12">
    <name type="scientific">Agromyces terreus</name>
    <dbReference type="NCBI Taxonomy" id="424795"/>
    <lineage>
        <taxon>Bacteria</taxon>
        <taxon>Bacillati</taxon>
        <taxon>Actinomycetota</taxon>
        <taxon>Actinomycetes</taxon>
        <taxon>Micrococcales</taxon>
        <taxon>Microbacteriaceae</taxon>
        <taxon>Agromyces</taxon>
    </lineage>
</organism>
<dbReference type="AlphaFoldDB" id="A0A9X2H5T0"/>
<keyword evidence="7 9" id="KW-1133">Transmembrane helix</keyword>
<feature type="transmembrane region" description="Helical" evidence="9">
    <location>
        <begin position="123"/>
        <end position="149"/>
    </location>
</feature>
<dbReference type="PANTHER" id="PTHR30413:SF8">
    <property type="entry name" value="TRANSPORT PERMEASE PROTEIN"/>
    <property type="match status" value="1"/>
</dbReference>
<dbReference type="GO" id="GO:0015920">
    <property type="term" value="P:lipopolysaccharide transport"/>
    <property type="evidence" value="ECO:0007669"/>
    <property type="project" value="TreeGrafter"/>
</dbReference>
<dbReference type="Pfam" id="PF01061">
    <property type="entry name" value="ABC2_membrane"/>
    <property type="match status" value="1"/>
</dbReference>
<keyword evidence="8 9" id="KW-0472">Membrane</keyword>
<evidence type="ECO:0000256" key="3">
    <source>
        <dbReference type="ARBA" id="ARBA00022448"/>
    </source>
</evidence>
<keyword evidence="5" id="KW-0997">Cell inner membrane</keyword>
<evidence type="ECO:0000256" key="2">
    <source>
        <dbReference type="ARBA" id="ARBA00007783"/>
    </source>
</evidence>
<comment type="caution">
    <text evidence="11">The sequence shown here is derived from an EMBL/GenBank/DDBJ whole genome shotgun (WGS) entry which is preliminary data.</text>
</comment>
<feature type="transmembrane region" description="Helical" evidence="9">
    <location>
        <begin position="161"/>
        <end position="187"/>
    </location>
</feature>
<evidence type="ECO:0000259" key="10">
    <source>
        <dbReference type="PROSITE" id="PS51012"/>
    </source>
</evidence>
<feature type="transmembrane region" description="Helical" evidence="9">
    <location>
        <begin position="82"/>
        <end position="103"/>
    </location>
</feature>
<evidence type="ECO:0000313" key="12">
    <source>
        <dbReference type="Proteomes" id="UP001139722"/>
    </source>
</evidence>
<comment type="similarity">
    <text evidence="2 9">Belongs to the ABC-2 integral membrane protein family.</text>
</comment>
<feature type="transmembrane region" description="Helical" evidence="9">
    <location>
        <begin position="52"/>
        <end position="75"/>
    </location>
</feature>
<keyword evidence="6 9" id="KW-0812">Transmembrane</keyword>
<evidence type="ECO:0000256" key="4">
    <source>
        <dbReference type="ARBA" id="ARBA00022475"/>
    </source>
</evidence>
<protein>
    <recommendedName>
        <fullName evidence="9">Transport permease protein</fullName>
    </recommendedName>
</protein>
<feature type="transmembrane region" description="Helical" evidence="9">
    <location>
        <begin position="256"/>
        <end position="279"/>
    </location>
</feature>
<evidence type="ECO:0000256" key="6">
    <source>
        <dbReference type="ARBA" id="ARBA00022692"/>
    </source>
</evidence>
<dbReference type="InterPro" id="IPR047817">
    <property type="entry name" value="ABC2_TM_bact-type"/>
</dbReference>
<evidence type="ECO:0000256" key="7">
    <source>
        <dbReference type="ARBA" id="ARBA00022989"/>
    </source>
</evidence>
<dbReference type="EMBL" id="JAMZDY010000001">
    <property type="protein sequence ID" value="MCP2371312.1"/>
    <property type="molecule type" value="Genomic_DNA"/>
</dbReference>